<organism evidence="4 5">
    <name type="scientific">Actinomadura rudentiformis</name>
    <dbReference type="NCBI Taxonomy" id="359158"/>
    <lineage>
        <taxon>Bacteria</taxon>
        <taxon>Bacillati</taxon>
        <taxon>Actinomycetota</taxon>
        <taxon>Actinomycetes</taxon>
        <taxon>Streptosporangiales</taxon>
        <taxon>Thermomonosporaceae</taxon>
        <taxon>Actinomadura</taxon>
    </lineage>
</organism>
<feature type="compositionally biased region" description="Pro residues" evidence="1">
    <location>
        <begin position="19"/>
        <end position="32"/>
    </location>
</feature>
<dbReference type="OrthoDB" id="2680086at2"/>
<feature type="transmembrane region" description="Helical" evidence="2">
    <location>
        <begin position="377"/>
        <end position="398"/>
    </location>
</feature>
<dbReference type="GO" id="GO:0008237">
    <property type="term" value="F:metallopeptidase activity"/>
    <property type="evidence" value="ECO:0007669"/>
    <property type="project" value="UniProtKB-KW"/>
</dbReference>
<keyword evidence="2" id="KW-0472">Membrane</keyword>
<feature type="transmembrane region" description="Helical" evidence="2">
    <location>
        <begin position="165"/>
        <end position="184"/>
    </location>
</feature>
<dbReference type="GO" id="GO:0080120">
    <property type="term" value="P:CAAX-box protein maturation"/>
    <property type="evidence" value="ECO:0007669"/>
    <property type="project" value="UniProtKB-ARBA"/>
</dbReference>
<dbReference type="AlphaFoldDB" id="A0A6H9YBP6"/>
<comment type="caution">
    <text evidence="4">The sequence shown here is derived from an EMBL/GenBank/DDBJ whole genome shotgun (WGS) entry which is preliminary data.</text>
</comment>
<dbReference type="GO" id="GO:0004175">
    <property type="term" value="F:endopeptidase activity"/>
    <property type="evidence" value="ECO:0007669"/>
    <property type="project" value="UniProtKB-ARBA"/>
</dbReference>
<evidence type="ECO:0000256" key="1">
    <source>
        <dbReference type="SAM" id="MobiDB-lite"/>
    </source>
</evidence>
<evidence type="ECO:0000313" key="5">
    <source>
        <dbReference type="Proteomes" id="UP000468735"/>
    </source>
</evidence>
<feature type="region of interest" description="Disordered" evidence="1">
    <location>
        <begin position="1"/>
        <end position="72"/>
    </location>
</feature>
<protein>
    <submittedName>
        <fullName evidence="4">CPBP family intramembrane metalloprotease</fullName>
    </submittedName>
</protein>
<feature type="domain" description="CAAX prenyl protease 2/Lysostaphin resistance protein A-like" evidence="3">
    <location>
        <begin position="252"/>
        <end position="357"/>
    </location>
</feature>
<evidence type="ECO:0000313" key="4">
    <source>
        <dbReference type="EMBL" id="KAB2341373.1"/>
    </source>
</evidence>
<dbReference type="InterPro" id="IPR003675">
    <property type="entry name" value="Rce1/LyrA-like_dom"/>
</dbReference>
<keyword evidence="2" id="KW-1133">Transmembrane helix</keyword>
<proteinExistence type="predicted"/>
<sequence>MSDPADVNGWAPPDSGTASPPPDRAPRQPPYQPTDHPQQYGQPYAGQPQPYAEQPPPYAGQSQPYGTPYGELPQPYGGPVYPGYGPPVKRQWAVPPPDGVRYHQVARNAVHRWWRPLVGSVLIVIGALIAMIGLMVIGAIAYSVINGGVYEPRGDELFGDDTADLAFQLGSLAILLPLVPLAAFCVQRRRPGTVSSVTGRLRWKWLLGCCGVAVVFCIVSITFSWAASLVVTDPDPAKTPEKWVGWDDFLLPAVIIIVLVPFQAAAEEYIFRGWLLQAIGSWTLETRTGKIGRAFSVVFRTPWPGIVAGAALFTAGHGYTSWGVLDVFLFGAIAGWLVIRTGGLEAAIAVHVFNNLIAFLLPAAIGKLDIEQGSVPWQYVVADVAPMLLYAAFIVWMVRRFKVQTTTVNPAGETDPSPVTPEAIGR</sequence>
<reference evidence="4 5" key="1">
    <citation type="submission" date="2019-09" db="EMBL/GenBank/DDBJ databases">
        <title>Actinomadura physcomitrii sp. nov., a novel actinomycete isolated from moss [Physcomitrium sphaericum (Ludw) Fuernr].</title>
        <authorList>
            <person name="Zhuang X."/>
            <person name="Liu C."/>
        </authorList>
    </citation>
    <scope>NUCLEOTIDE SEQUENCE [LARGE SCALE GENOMIC DNA]</scope>
    <source>
        <strain evidence="4 5">HMC1</strain>
    </source>
</reference>
<feature type="transmembrane region" description="Helical" evidence="2">
    <location>
        <begin position="117"/>
        <end position="145"/>
    </location>
</feature>
<dbReference type="EMBL" id="WBMT01000026">
    <property type="protein sequence ID" value="KAB2341373.1"/>
    <property type="molecule type" value="Genomic_DNA"/>
</dbReference>
<name>A0A6H9YBP6_9ACTN</name>
<gene>
    <name evidence="4" type="ORF">F8566_42460</name>
</gene>
<keyword evidence="2" id="KW-0812">Transmembrane</keyword>
<dbReference type="Proteomes" id="UP000468735">
    <property type="component" value="Unassembled WGS sequence"/>
</dbReference>
<evidence type="ECO:0000256" key="2">
    <source>
        <dbReference type="SAM" id="Phobius"/>
    </source>
</evidence>
<feature type="transmembrane region" description="Helical" evidence="2">
    <location>
        <begin position="319"/>
        <end position="339"/>
    </location>
</feature>
<evidence type="ECO:0000259" key="3">
    <source>
        <dbReference type="Pfam" id="PF02517"/>
    </source>
</evidence>
<keyword evidence="4" id="KW-0378">Hydrolase</keyword>
<keyword evidence="4" id="KW-0645">Protease</keyword>
<keyword evidence="5" id="KW-1185">Reference proteome</keyword>
<dbReference type="GO" id="GO:0006508">
    <property type="term" value="P:proteolysis"/>
    <property type="evidence" value="ECO:0007669"/>
    <property type="project" value="UniProtKB-KW"/>
</dbReference>
<dbReference type="Pfam" id="PF02517">
    <property type="entry name" value="Rce1-like"/>
    <property type="match status" value="1"/>
</dbReference>
<keyword evidence="4" id="KW-0482">Metalloprotease</keyword>
<feature type="transmembrane region" description="Helical" evidence="2">
    <location>
        <begin position="249"/>
        <end position="270"/>
    </location>
</feature>
<feature type="transmembrane region" description="Helical" evidence="2">
    <location>
        <begin position="205"/>
        <end position="229"/>
    </location>
</feature>
<feature type="transmembrane region" description="Helical" evidence="2">
    <location>
        <begin position="291"/>
        <end position="313"/>
    </location>
</feature>
<feature type="transmembrane region" description="Helical" evidence="2">
    <location>
        <begin position="346"/>
        <end position="365"/>
    </location>
</feature>
<feature type="compositionally biased region" description="Low complexity" evidence="1">
    <location>
        <begin position="37"/>
        <end position="52"/>
    </location>
</feature>
<accession>A0A6H9YBP6</accession>
<dbReference type="RefSeq" id="WP_151568780.1">
    <property type="nucleotide sequence ID" value="NZ_WBMT01000026.1"/>
</dbReference>